<evidence type="ECO:0008006" key="3">
    <source>
        <dbReference type="Google" id="ProtNLM"/>
    </source>
</evidence>
<keyword evidence="2" id="KW-1185">Reference proteome</keyword>
<dbReference type="OrthoDB" id="6434707at2759"/>
<reference evidence="1" key="1">
    <citation type="submission" date="2020-08" db="EMBL/GenBank/DDBJ databases">
        <title>Multicomponent nature underlies the extraordinary mechanical properties of spider dragline silk.</title>
        <authorList>
            <person name="Kono N."/>
            <person name="Nakamura H."/>
            <person name="Mori M."/>
            <person name="Yoshida Y."/>
            <person name="Ohtoshi R."/>
            <person name="Malay A.D."/>
            <person name="Moran D.A.P."/>
            <person name="Tomita M."/>
            <person name="Numata K."/>
            <person name="Arakawa K."/>
        </authorList>
    </citation>
    <scope>NUCLEOTIDE SEQUENCE</scope>
</reference>
<dbReference type="Proteomes" id="UP000887013">
    <property type="component" value="Unassembled WGS sequence"/>
</dbReference>
<dbReference type="EMBL" id="BMAW01104456">
    <property type="protein sequence ID" value="GFT14569.1"/>
    <property type="molecule type" value="Genomic_DNA"/>
</dbReference>
<evidence type="ECO:0000313" key="2">
    <source>
        <dbReference type="Proteomes" id="UP000887013"/>
    </source>
</evidence>
<evidence type="ECO:0000313" key="1">
    <source>
        <dbReference type="EMBL" id="GFT14569.1"/>
    </source>
</evidence>
<sequence>MLRWFRDFLDQRLLNIRYETAQSSFRTLQTGLLQGTVSSCLLFTVYVDDLMPFFIDENIGVHLYANDLVVWASCTRSRGNEISLNNAMSRFHFFWFGKQYDCQQGENKLSDLFIMPPIIITAYILL</sequence>
<name>A0A8X6NI69_NEPPI</name>
<accession>A0A8X6NI69</accession>
<proteinExistence type="predicted"/>
<comment type="caution">
    <text evidence="1">The sequence shown here is derived from an EMBL/GenBank/DDBJ whole genome shotgun (WGS) entry which is preliminary data.</text>
</comment>
<dbReference type="AlphaFoldDB" id="A0A8X6NI69"/>
<protein>
    <recommendedName>
        <fullName evidence="3">Reverse transcriptase domain-containing protein</fullName>
    </recommendedName>
</protein>
<gene>
    <name evidence="1" type="ORF">NPIL_538521</name>
</gene>
<organism evidence="1 2">
    <name type="scientific">Nephila pilipes</name>
    <name type="common">Giant wood spider</name>
    <name type="synonym">Nephila maculata</name>
    <dbReference type="NCBI Taxonomy" id="299642"/>
    <lineage>
        <taxon>Eukaryota</taxon>
        <taxon>Metazoa</taxon>
        <taxon>Ecdysozoa</taxon>
        <taxon>Arthropoda</taxon>
        <taxon>Chelicerata</taxon>
        <taxon>Arachnida</taxon>
        <taxon>Araneae</taxon>
        <taxon>Araneomorphae</taxon>
        <taxon>Entelegynae</taxon>
        <taxon>Araneoidea</taxon>
        <taxon>Nephilidae</taxon>
        <taxon>Nephila</taxon>
    </lineage>
</organism>